<comment type="caution">
    <text evidence="4">The sequence shown here is derived from an EMBL/GenBank/DDBJ whole genome shotgun (WGS) entry which is preliminary data.</text>
</comment>
<feature type="compositionally biased region" description="Polar residues" evidence="2">
    <location>
        <begin position="255"/>
        <end position="275"/>
    </location>
</feature>
<feature type="domain" description="14-3-3" evidence="3">
    <location>
        <begin position="10"/>
        <end position="251"/>
    </location>
</feature>
<dbReference type="Proteomes" id="UP000829196">
    <property type="component" value="Unassembled WGS sequence"/>
</dbReference>
<dbReference type="AlphaFoldDB" id="A0A8T3B4G3"/>
<dbReference type="InterPro" id="IPR023410">
    <property type="entry name" value="14-3-3_domain"/>
</dbReference>
<sequence length="275" mass="30192">MLLSAAKTRRKILFRKAKLAAEAKRYDHMLRFMKEIVEATDPDKDLSPKERCLLGAAFKNFLRAPRYSHLSAAAKTRSWLDNSTGPIAASYLLTSKMEICRACAEIVQLIDCRLLPFAVSNESKVFYLTLKGDVSWYMAEVKGALDGMGDAAIANSAYAEAWGMVTKLDSMNPHRLAFEFSVADHFLNFRHSPADAFAVVDRALNLQAINSPETRPAVSLLTFEGGLQLTANLLNLRQRLKNALESKAAGPSNLPARNTAGNPLTVRSTSGSSPK</sequence>
<proteinExistence type="inferred from homology"/>
<name>A0A8T3B4G3_DENNO</name>
<protein>
    <recommendedName>
        <fullName evidence="3">14-3-3 domain-containing protein</fullName>
    </recommendedName>
</protein>
<dbReference type="OrthoDB" id="748833at2759"/>
<dbReference type="InterPro" id="IPR036815">
    <property type="entry name" value="14-3-3_dom_sf"/>
</dbReference>
<dbReference type="InterPro" id="IPR000308">
    <property type="entry name" value="14-3-3"/>
</dbReference>
<dbReference type="SMART" id="SM00101">
    <property type="entry name" value="14_3_3"/>
    <property type="match status" value="1"/>
</dbReference>
<organism evidence="4 5">
    <name type="scientific">Dendrobium nobile</name>
    <name type="common">Orchid</name>
    <dbReference type="NCBI Taxonomy" id="94219"/>
    <lineage>
        <taxon>Eukaryota</taxon>
        <taxon>Viridiplantae</taxon>
        <taxon>Streptophyta</taxon>
        <taxon>Embryophyta</taxon>
        <taxon>Tracheophyta</taxon>
        <taxon>Spermatophyta</taxon>
        <taxon>Magnoliopsida</taxon>
        <taxon>Liliopsida</taxon>
        <taxon>Asparagales</taxon>
        <taxon>Orchidaceae</taxon>
        <taxon>Epidendroideae</taxon>
        <taxon>Malaxideae</taxon>
        <taxon>Dendrobiinae</taxon>
        <taxon>Dendrobium</taxon>
    </lineage>
</organism>
<dbReference type="SUPFAM" id="SSF48445">
    <property type="entry name" value="14-3-3 protein"/>
    <property type="match status" value="1"/>
</dbReference>
<dbReference type="Pfam" id="PF00244">
    <property type="entry name" value="14-3-3"/>
    <property type="match status" value="1"/>
</dbReference>
<dbReference type="PANTHER" id="PTHR18860">
    <property type="entry name" value="14-3-3 PROTEIN"/>
    <property type="match status" value="1"/>
</dbReference>
<evidence type="ECO:0000313" key="5">
    <source>
        <dbReference type="Proteomes" id="UP000829196"/>
    </source>
</evidence>
<feature type="region of interest" description="Disordered" evidence="2">
    <location>
        <begin position="247"/>
        <end position="275"/>
    </location>
</feature>
<dbReference type="PRINTS" id="PR00305">
    <property type="entry name" value="1433ZETA"/>
</dbReference>
<evidence type="ECO:0000256" key="1">
    <source>
        <dbReference type="ARBA" id="ARBA00006141"/>
    </source>
</evidence>
<dbReference type="Gene3D" id="1.20.190.20">
    <property type="entry name" value="14-3-3 domain"/>
    <property type="match status" value="1"/>
</dbReference>
<evidence type="ECO:0000256" key="2">
    <source>
        <dbReference type="SAM" id="MobiDB-lite"/>
    </source>
</evidence>
<dbReference type="EMBL" id="JAGYWB010000011">
    <property type="protein sequence ID" value="KAI0503961.1"/>
    <property type="molecule type" value="Genomic_DNA"/>
</dbReference>
<reference evidence="4" key="1">
    <citation type="journal article" date="2022" name="Front. Genet.">
        <title>Chromosome-Scale Assembly of the Dendrobium nobile Genome Provides Insights Into the Molecular Mechanism of the Biosynthesis of the Medicinal Active Ingredient of Dendrobium.</title>
        <authorList>
            <person name="Xu Q."/>
            <person name="Niu S.-C."/>
            <person name="Li K.-L."/>
            <person name="Zheng P.-J."/>
            <person name="Zhang X.-J."/>
            <person name="Jia Y."/>
            <person name="Liu Y."/>
            <person name="Niu Y.-X."/>
            <person name="Yu L.-H."/>
            <person name="Chen D.-F."/>
            <person name="Zhang G.-Q."/>
        </authorList>
    </citation>
    <scope>NUCLEOTIDE SEQUENCE</scope>
    <source>
        <tissue evidence="4">Leaf</tissue>
    </source>
</reference>
<keyword evidence="5" id="KW-1185">Reference proteome</keyword>
<dbReference type="SMR" id="A0A8T3B4G3"/>
<comment type="similarity">
    <text evidence="1">Belongs to the 14-3-3 family.</text>
</comment>
<evidence type="ECO:0000313" key="4">
    <source>
        <dbReference type="EMBL" id="KAI0503961.1"/>
    </source>
</evidence>
<accession>A0A8T3B4G3</accession>
<gene>
    <name evidence="4" type="ORF">KFK09_014908</name>
</gene>
<evidence type="ECO:0000259" key="3">
    <source>
        <dbReference type="SMART" id="SM00101"/>
    </source>
</evidence>